<dbReference type="EMBL" id="JABDJR010000205">
    <property type="protein sequence ID" value="NNF06173.1"/>
    <property type="molecule type" value="Genomic_DNA"/>
</dbReference>
<dbReference type="Proteomes" id="UP000547674">
    <property type="component" value="Unassembled WGS sequence"/>
</dbReference>
<gene>
    <name evidence="2" type="ORF">HKN21_05385</name>
</gene>
<sequence>MLTQLKDPGKFTLKAARAIDVEKGVVVDNPVLNVDGGKIASFSSGGQSAGGEVIDFGDATLLPGLHDNHCHLMLKPEDIDAVVYKRSSATKTLDALVHSQLTLRAGFTTVRDPGDCDWQNGMVDLRNFINAGKVAGPRILVAPHYLSITGGHGDANDYACDLCMVGLGKIVDGVDEMRKAVREEIKLGADWIKLFASGGVLSMGDDPSHTHYTYEEIKVAAEEAHRQGVKITAHAHGAEAVRLCAEAGFDSVEHCTMIDEEGIEAMKAKGIYCVPTLYCLDYLQLPENPMKPDPSIVAKANDMRAFQRKRFARIVEAEVPVAYGTDIGVFPHGENWRDFPCMIECGMAPIAAIQSATINSARMNGLADELGTLNAGQAADIIAVQGDPSKDIGALEHVRFVMKDGAVYRND</sequence>
<evidence type="ECO:0000313" key="3">
    <source>
        <dbReference type="Proteomes" id="UP000547674"/>
    </source>
</evidence>
<organism evidence="2 3">
    <name type="scientific">Eiseniibacteriota bacterium</name>
    <dbReference type="NCBI Taxonomy" id="2212470"/>
    <lineage>
        <taxon>Bacteria</taxon>
        <taxon>Candidatus Eiseniibacteriota</taxon>
    </lineage>
</organism>
<dbReference type="InterPro" id="IPR057744">
    <property type="entry name" value="OTAase-like"/>
</dbReference>
<feature type="domain" description="Amidohydrolase-related" evidence="1">
    <location>
        <begin position="60"/>
        <end position="407"/>
    </location>
</feature>
<dbReference type="InterPro" id="IPR032466">
    <property type="entry name" value="Metal_Hydrolase"/>
</dbReference>
<dbReference type="SUPFAM" id="SSF51338">
    <property type="entry name" value="Composite domain of metallo-dependent hydrolases"/>
    <property type="match status" value="2"/>
</dbReference>
<accession>A0A7Y2H1Z7</accession>
<dbReference type="AlphaFoldDB" id="A0A7Y2H1Z7"/>
<dbReference type="Pfam" id="PF01979">
    <property type="entry name" value="Amidohydro_1"/>
    <property type="match status" value="1"/>
</dbReference>
<reference evidence="2 3" key="1">
    <citation type="submission" date="2020-03" db="EMBL/GenBank/DDBJ databases">
        <title>Metabolic flexibility allows generalist bacteria to become dominant in a frequently disturbed ecosystem.</title>
        <authorList>
            <person name="Chen Y.-J."/>
            <person name="Leung P.M."/>
            <person name="Bay S.K."/>
            <person name="Hugenholtz P."/>
            <person name="Kessler A.J."/>
            <person name="Shelley G."/>
            <person name="Waite D.W."/>
            <person name="Cook P.L."/>
            <person name="Greening C."/>
        </authorList>
    </citation>
    <scope>NUCLEOTIDE SEQUENCE [LARGE SCALE GENOMIC DNA]</scope>
    <source>
        <strain evidence="2">SS_bin_28</strain>
    </source>
</reference>
<comment type="caution">
    <text evidence="2">The sequence shown here is derived from an EMBL/GenBank/DDBJ whole genome shotgun (WGS) entry which is preliminary data.</text>
</comment>
<dbReference type="CDD" id="cd01299">
    <property type="entry name" value="Met_dep_hydrolase_A"/>
    <property type="match status" value="1"/>
</dbReference>
<protein>
    <submittedName>
        <fullName evidence="2">Amidohydrolase family protein</fullName>
    </submittedName>
</protein>
<dbReference type="PANTHER" id="PTHR43135">
    <property type="entry name" value="ALPHA-D-RIBOSE 1-METHYLPHOSPHONATE 5-TRIPHOSPHATE DIPHOSPHATASE"/>
    <property type="match status" value="1"/>
</dbReference>
<dbReference type="Gene3D" id="2.30.40.10">
    <property type="entry name" value="Urease, subunit C, domain 1"/>
    <property type="match status" value="1"/>
</dbReference>
<dbReference type="GO" id="GO:0016810">
    <property type="term" value="F:hydrolase activity, acting on carbon-nitrogen (but not peptide) bonds"/>
    <property type="evidence" value="ECO:0007669"/>
    <property type="project" value="InterPro"/>
</dbReference>
<evidence type="ECO:0000313" key="2">
    <source>
        <dbReference type="EMBL" id="NNF06173.1"/>
    </source>
</evidence>
<evidence type="ECO:0000259" key="1">
    <source>
        <dbReference type="Pfam" id="PF01979"/>
    </source>
</evidence>
<dbReference type="Gene3D" id="3.20.20.140">
    <property type="entry name" value="Metal-dependent hydrolases"/>
    <property type="match status" value="1"/>
</dbReference>
<dbReference type="SUPFAM" id="SSF51556">
    <property type="entry name" value="Metallo-dependent hydrolases"/>
    <property type="match status" value="1"/>
</dbReference>
<name>A0A7Y2H1Z7_UNCEI</name>
<proteinExistence type="predicted"/>
<dbReference type="InterPro" id="IPR051781">
    <property type="entry name" value="Metallo-dep_Hydrolase"/>
</dbReference>
<dbReference type="InterPro" id="IPR006680">
    <property type="entry name" value="Amidohydro-rel"/>
</dbReference>
<dbReference type="InterPro" id="IPR011059">
    <property type="entry name" value="Metal-dep_hydrolase_composite"/>
</dbReference>
<keyword evidence="2" id="KW-0378">Hydrolase</keyword>
<dbReference type="PANTHER" id="PTHR43135:SF3">
    <property type="entry name" value="ALPHA-D-RIBOSE 1-METHYLPHOSPHONATE 5-TRIPHOSPHATE DIPHOSPHATASE"/>
    <property type="match status" value="1"/>
</dbReference>